<dbReference type="AlphaFoldDB" id="Q7MS16"/>
<name>Q7MS16_WOLSU</name>
<accession>Q7MS16</accession>
<dbReference type="KEGG" id="wsu:WS0871"/>
<protein>
    <submittedName>
        <fullName evidence="1">Uncharacterized protein</fullName>
    </submittedName>
</protein>
<dbReference type="Proteomes" id="UP000000422">
    <property type="component" value="Chromosome"/>
</dbReference>
<reference evidence="1 2" key="1">
    <citation type="journal article" date="2003" name="Proc. Natl. Acad. Sci. U.S.A.">
        <title>Complete genome sequence and analysis of Wolinella succinogenes.</title>
        <authorList>
            <person name="Baar C."/>
            <person name="Eppinger M."/>
            <person name="Raddatz G."/>
            <person name="Simon JM."/>
            <person name="Lanz C."/>
            <person name="Klimmek O."/>
            <person name="Nandakumar R."/>
            <person name="Gross R."/>
            <person name="Rosinus A."/>
            <person name="Keller H."/>
            <person name="Jagtap P."/>
            <person name="Linke B."/>
            <person name="Meyer F."/>
            <person name="Lederer H."/>
            <person name="Schuster S.C."/>
        </authorList>
    </citation>
    <scope>NUCLEOTIDE SEQUENCE [LARGE SCALE GENOMIC DNA]</scope>
    <source>
        <strain evidence="2">ATCC 29543 / DSM 1740 / CCUG 13145 / JCM 31913 / LMG 7466 / NCTC 11488 / FDC 602W</strain>
    </source>
</reference>
<dbReference type="HOGENOM" id="CLU_2290537_0_0_7"/>
<gene>
    <name evidence="1" type="ordered locus">WS0871</name>
</gene>
<sequence length="101" mass="11220">MSEGLERQVLQRGIMAWNLITSKDRIVKLKWLWMGLLPLFLTGCISPKTDTFLIGAGIGAGITCMAVKGDPLCGRGSRGESLWERQDPNFPDASIPYDMDY</sequence>
<keyword evidence="2" id="KW-1185">Reference proteome</keyword>
<evidence type="ECO:0000313" key="2">
    <source>
        <dbReference type="Proteomes" id="UP000000422"/>
    </source>
</evidence>
<dbReference type="eggNOG" id="ENOG5032ISN">
    <property type="taxonomic scope" value="Bacteria"/>
</dbReference>
<dbReference type="STRING" id="273121.WS0871"/>
<organism evidence="2">
    <name type="scientific">Wolinella succinogenes (strain ATCC 29543 / DSM 1740 / CCUG 13145 / JCM 31913 / LMG 7466 / NCTC 11488 / FDC 602W)</name>
    <name type="common">Vibrio succinogenes</name>
    <dbReference type="NCBI Taxonomy" id="273121"/>
    <lineage>
        <taxon>Bacteria</taxon>
        <taxon>Pseudomonadati</taxon>
        <taxon>Campylobacterota</taxon>
        <taxon>Epsilonproteobacteria</taxon>
        <taxon>Campylobacterales</taxon>
        <taxon>Helicobacteraceae</taxon>
        <taxon>Wolinella</taxon>
    </lineage>
</organism>
<dbReference type="EMBL" id="BX571659">
    <property type="protein sequence ID" value="CAE09980.1"/>
    <property type="molecule type" value="Genomic_DNA"/>
</dbReference>
<proteinExistence type="predicted"/>
<evidence type="ECO:0000313" key="1">
    <source>
        <dbReference type="EMBL" id="CAE09980.1"/>
    </source>
</evidence>